<reference evidence="2 3" key="1">
    <citation type="journal article" date="2020" name="Genomics">
        <title>Complete, high-quality genomes from long-read metagenomic sequencing of two wolf lichen thalli reveals enigmatic genome architecture.</title>
        <authorList>
            <person name="McKenzie S.K."/>
            <person name="Walston R.F."/>
            <person name="Allen J.L."/>
        </authorList>
    </citation>
    <scope>NUCLEOTIDE SEQUENCE [LARGE SCALE GENOMIC DNA]</scope>
    <source>
        <strain evidence="2">WasteWater1</strain>
    </source>
</reference>
<comment type="caution">
    <text evidence="2">The sequence shown here is derived from an EMBL/GenBank/DDBJ whole genome shotgun (WGS) entry which is preliminary data.</text>
</comment>
<organism evidence="2 3">
    <name type="scientific">Letharia lupina</name>
    <dbReference type="NCBI Taxonomy" id="560253"/>
    <lineage>
        <taxon>Eukaryota</taxon>
        <taxon>Fungi</taxon>
        <taxon>Dikarya</taxon>
        <taxon>Ascomycota</taxon>
        <taxon>Pezizomycotina</taxon>
        <taxon>Lecanoromycetes</taxon>
        <taxon>OSLEUM clade</taxon>
        <taxon>Lecanoromycetidae</taxon>
        <taxon>Lecanorales</taxon>
        <taxon>Lecanorineae</taxon>
        <taxon>Parmeliaceae</taxon>
        <taxon>Letharia</taxon>
    </lineage>
</organism>
<evidence type="ECO:0000256" key="1">
    <source>
        <dbReference type="SAM" id="SignalP"/>
    </source>
</evidence>
<keyword evidence="3" id="KW-1185">Reference proteome</keyword>
<dbReference type="RefSeq" id="XP_037152795.1">
    <property type="nucleotide sequence ID" value="XM_037291360.1"/>
</dbReference>
<feature type="signal peptide" evidence="1">
    <location>
        <begin position="1"/>
        <end position="16"/>
    </location>
</feature>
<evidence type="ECO:0000313" key="3">
    <source>
        <dbReference type="Proteomes" id="UP000593566"/>
    </source>
</evidence>
<name>A0A8H6FD84_9LECA</name>
<gene>
    <name evidence="2" type="ORF">HO133_000421</name>
</gene>
<feature type="chain" id="PRO_5033994035" evidence="1">
    <location>
        <begin position="17"/>
        <end position="617"/>
    </location>
</feature>
<dbReference type="AlphaFoldDB" id="A0A8H6FD84"/>
<protein>
    <submittedName>
        <fullName evidence="2">Uncharacterized protein</fullName>
    </submittedName>
</protein>
<accession>A0A8H6FD84</accession>
<evidence type="ECO:0000313" key="2">
    <source>
        <dbReference type="EMBL" id="KAF6223578.1"/>
    </source>
</evidence>
<sequence>MHLLPYTLVLLTASAAYLPPRALDPCIQDVQDIEAVQLDGPTADGTAGIGAEFESPAFYFTSPSCSVEDTNAARKQVVAQRTGTNWELTADSTSDPGKINAEYILNGVNIKVGSGDGATAGKAWADDLIAWRPWGGSPPNFVNIANSNCNPWKIATNQKSDPNNLPWAPQITAPMPLEALYSLMIENQADPDNKNILDGSNFRGDAILVVVTQAYFQSNPNNIDKSKMTDDVLAFCSLVLSYAKAASNTLQGNQSPKLFTVFMPRTEFITLFGIVKSKLTGDLFKLFDNLACYKTVNQNVVVDTDYCTGPLTAPVSNNRLGGLEYSNPATTPPTTVNIKDWITGIGSGTGVGTPPVDALSDFDRSIDASIGGLATRMEKMYNSQRSVPLFEFRNLDTIPTPGVEQFMTNVDSAIQALHGQFANAPTKRKRQAPASCIRPFAANATSSVFTASPATPSPTVVAPASPATPSPTVVAPVDPPSQPSCVPTPTSSVKDSHESELEKAAAFFCSQYADSTVQNGPINIADTIIAGDKTEGRETVDVAYVYPPSMGNQDDVYNIAVTSVPNCTPNGGYNLATPVANNQCADILHSAWKQCNNQGRGGAITAGCLVYSIATKY</sequence>
<dbReference type="GeneID" id="59328840"/>
<keyword evidence="1" id="KW-0732">Signal</keyword>
<dbReference type="EMBL" id="JACCJB010000010">
    <property type="protein sequence ID" value="KAF6223578.1"/>
    <property type="molecule type" value="Genomic_DNA"/>
</dbReference>
<proteinExistence type="predicted"/>
<dbReference type="Proteomes" id="UP000593566">
    <property type="component" value="Unassembled WGS sequence"/>
</dbReference>